<keyword evidence="2" id="KW-1185">Reference proteome</keyword>
<gene>
    <name evidence="1" type="ORF">EFB08_14315</name>
</gene>
<dbReference type="EMBL" id="RJJD01000008">
    <property type="protein sequence ID" value="RNI26003.1"/>
    <property type="molecule type" value="Genomic_DNA"/>
</dbReference>
<dbReference type="Proteomes" id="UP000272117">
    <property type="component" value="Unassembled WGS sequence"/>
</dbReference>
<comment type="caution">
    <text evidence="1">The sequence shown here is derived from an EMBL/GenBank/DDBJ whole genome shotgun (WGS) entry which is preliminary data.</text>
</comment>
<sequence>MFLHRGGKYNSEFILHHLELGYQSNNPLNFILDQGTMGKTVEFYRISRIVFNETKIKSTIFYYSTCFKIIQFNLTKQYQ</sequence>
<evidence type="ECO:0000313" key="1">
    <source>
        <dbReference type="EMBL" id="RNI26003.1"/>
    </source>
</evidence>
<organism evidence="1 2">
    <name type="scientific">Rufibacter latericius</name>
    <dbReference type="NCBI Taxonomy" id="2487040"/>
    <lineage>
        <taxon>Bacteria</taxon>
        <taxon>Pseudomonadati</taxon>
        <taxon>Bacteroidota</taxon>
        <taxon>Cytophagia</taxon>
        <taxon>Cytophagales</taxon>
        <taxon>Hymenobacteraceae</taxon>
        <taxon>Rufibacter</taxon>
    </lineage>
</organism>
<reference evidence="1 2" key="1">
    <citation type="submission" date="2018-11" db="EMBL/GenBank/DDBJ databases">
        <title>Rufibacter latericius sp. nov., isolated from water in Baiyang Lake.</title>
        <authorList>
            <person name="Yang Y."/>
        </authorList>
    </citation>
    <scope>NUCLEOTIDE SEQUENCE [LARGE SCALE GENOMIC DNA]</scope>
    <source>
        <strain evidence="1 2">R-22-1c-1</strain>
    </source>
</reference>
<dbReference type="AlphaFoldDB" id="A0A3M9MM97"/>
<proteinExistence type="predicted"/>
<evidence type="ECO:0000313" key="2">
    <source>
        <dbReference type="Proteomes" id="UP000272117"/>
    </source>
</evidence>
<protein>
    <submittedName>
        <fullName evidence="1">Uncharacterized protein</fullName>
    </submittedName>
</protein>
<accession>A0A3M9MM97</accession>
<name>A0A3M9MM97_9BACT</name>